<dbReference type="EMBL" id="FNKQ01000001">
    <property type="protein sequence ID" value="SDQ11093.1"/>
    <property type="molecule type" value="Genomic_DNA"/>
</dbReference>
<evidence type="ECO:0000313" key="7">
    <source>
        <dbReference type="Proteomes" id="UP000255421"/>
    </source>
</evidence>
<gene>
    <name evidence="4" type="ORF">DWB78_11705</name>
    <name evidence="5" type="ORF">SAMN05216278_0453</name>
</gene>
<evidence type="ECO:0000313" key="5">
    <source>
        <dbReference type="EMBL" id="SDQ11093.1"/>
    </source>
</evidence>
<reference evidence="4 7" key="3">
    <citation type="submission" date="2018-07" db="EMBL/GenBank/DDBJ databases">
        <title>Genome sequence of extremly halophilic archaeon Halopelagius longus strain BC12-B1.</title>
        <authorList>
            <person name="Zhang X."/>
        </authorList>
    </citation>
    <scope>NUCLEOTIDE SEQUENCE [LARGE SCALE GENOMIC DNA]</scope>
    <source>
        <strain evidence="4 7">BC12-B1</strain>
    </source>
</reference>
<keyword evidence="2" id="KW-0472">Membrane</keyword>
<dbReference type="OrthoDB" id="178074at2157"/>
<evidence type="ECO:0000313" key="4">
    <source>
        <dbReference type="EMBL" id="RDI72323.1"/>
    </source>
</evidence>
<keyword evidence="7" id="KW-1185">Reference proteome</keyword>
<reference evidence="5" key="2">
    <citation type="submission" date="2016-10" db="EMBL/GenBank/DDBJ databases">
        <authorList>
            <person name="de Groot N.N."/>
        </authorList>
    </citation>
    <scope>NUCLEOTIDE SEQUENCE [LARGE SCALE GENOMIC DNA]</scope>
    <source>
        <strain evidence="5">CGMCC 1.12397</strain>
    </source>
</reference>
<evidence type="ECO:0000256" key="2">
    <source>
        <dbReference type="SAM" id="Phobius"/>
    </source>
</evidence>
<dbReference type="Proteomes" id="UP000255421">
    <property type="component" value="Unassembled WGS sequence"/>
</dbReference>
<feature type="domain" description="SHOCT" evidence="3">
    <location>
        <begin position="125"/>
        <end position="151"/>
    </location>
</feature>
<organism evidence="5 6">
    <name type="scientific">Halopelagius longus</name>
    <dbReference type="NCBI Taxonomy" id="1236180"/>
    <lineage>
        <taxon>Archaea</taxon>
        <taxon>Methanobacteriati</taxon>
        <taxon>Methanobacteriota</taxon>
        <taxon>Stenosarchaea group</taxon>
        <taxon>Halobacteria</taxon>
        <taxon>Halobacteriales</taxon>
        <taxon>Haloferacaceae</taxon>
    </lineage>
</organism>
<reference evidence="6" key="1">
    <citation type="submission" date="2016-10" db="EMBL/GenBank/DDBJ databases">
        <authorList>
            <person name="Varghese N."/>
            <person name="Submissions S."/>
        </authorList>
    </citation>
    <scope>NUCLEOTIDE SEQUENCE [LARGE SCALE GENOMIC DNA]</scope>
    <source>
        <strain evidence="6">CGMCC 1.12397</strain>
    </source>
</reference>
<name>A0A1H0Y7N1_9EURY</name>
<dbReference type="EMBL" id="QQST01000001">
    <property type="protein sequence ID" value="RDI72323.1"/>
    <property type="molecule type" value="Genomic_DNA"/>
</dbReference>
<protein>
    <submittedName>
        <fullName evidence="4">SHOCT domain-containing protein</fullName>
    </submittedName>
    <submittedName>
        <fullName evidence="5">Short C-terminal domain-containing protein</fullName>
    </submittedName>
</protein>
<keyword evidence="2" id="KW-0812">Transmembrane</keyword>
<accession>A0A1H0Y7N1</accession>
<feature type="region of interest" description="Disordered" evidence="1">
    <location>
        <begin position="109"/>
        <end position="128"/>
    </location>
</feature>
<proteinExistence type="predicted"/>
<dbReference type="AlphaFoldDB" id="A0A1H0Y7N1"/>
<dbReference type="InterPro" id="IPR018649">
    <property type="entry name" value="SHOCT"/>
</dbReference>
<dbReference type="RefSeq" id="WP_092532268.1">
    <property type="nucleotide sequence ID" value="NZ_FNKQ01000001.1"/>
</dbReference>
<feature type="compositionally biased region" description="Basic and acidic residues" evidence="1">
    <location>
        <begin position="119"/>
        <end position="128"/>
    </location>
</feature>
<evidence type="ECO:0000256" key="1">
    <source>
        <dbReference type="SAM" id="MobiDB-lite"/>
    </source>
</evidence>
<keyword evidence="2" id="KW-1133">Transmembrane helix</keyword>
<dbReference type="Proteomes" id="UP000199289">
    <property type="component" value="Unassembled WGS sequence"/>
</dbReference>
<dbReference type="Pfam" id="PF09851">
    <property type="entry name" value="SHOCT"/>
    <property type="match status" value="1"/>
</dbReference>
<evidence type="ECO:0000313" key="6">
    <source>
        <dbReference type="Proteomes" id="UP000199289"/>
    </source>
</evidence>
<evidence type="ECO:0000259" key="3">
    <source>
        <dbReference type="Pfam" id="PF09851"/>
    </source>
</evidence>
<sequence>MSLLRDRLLGLSVVTLLLSGTLLAVVLGYGALVLGSAFVTGASVVGAAFELAVPWVPLAGVALLGAVFGSVGFVYALARRASVPRGGRVQRLAEFAERTYPPLRKLGLSEAVSEPEPSPEEKAQDALEDLKRRYVAGEIDEREFERRVDRLVANDSVDDARAERERRETLREGRY</sequence>
<feature type="transmembrane region" description="Helical" evidence="2">
    <location>
        <begin position="59"/>
        <end position="78"/>
    </location>
</feature>